<evidence type="ECO:0000256" key="5">
    <source>
        <dbReference type="ARBA" id="ARBA00023136"/>
    </source>
</evidence>
<evidence type="ECO:0000256" key="4">
    <source>
        <dbReference type="ARBA" id="ARBA00022989"/>
    </source>
</evidence>
<evidence type="ECO:0000256" key="6">
    <source>
        <dbReference type="SAM" id="MobiDB-lite"/>
    </source>
</evidence>
<dbReference type="HOGENOM" id="CLU_480451_0_0_11"/>
<feature type="transmembrane region" description="Helical" evidence="7">
    <location>
        <begin position="64"/>
        <end position="81"/>
    </location>
</feature>
<evidence type="ECO:0000256" key="2">
    <source>
        <dbReference type="ARBA" id="ARBA00022475"/>
    </source>
</evidence>
<keyword evidence="4 7" id="KW-1133">Transmembrane helix</keyword>
<dbReference type="GO" id="GO:0005886">
    <property type="term" value="C:plasma membrane"/>
    <property type="evidence" value="ECO:0007669"/>
    <property type="project" value="UniProtKB-SubCell"/>
</dbReference>
<reference evidence="8 9" key="1">
    <citation type="journal article" date="2009" name="Stand. Genomic Sci.">
        <title>Complete genome sequence of Slackia heliotrinireducens type strain (RHS 1).</title>
        <authorList>
            <person name="Pukall R."/>
            <person name="Lapidus A."/>
            <person name="Nolan M."/>
            <person name="Copeland A."/>
            <person name="Glavina Del Rio T."/>
            <person name="Lucas S."/>
            <person name="Chen F."/>
            <person name="Tice H."/>
            <person name="Cheng J.F."/>
            <person name="Chertkov O."/>
            <person name="Bruce D."/>
            <person name="Goodwin L."/>
            <person name="Kuske C."/>
            <person name="Brettin T."/>
            <person name="Detter J.C."/>
            <person name="Han C."/>
            <person name="Pitluck S."/>
            <person name="Pati A."/>
            <person name="Mavrommatis K."/>
            <person name="Ivanova N."/>
            <person name="Ovchinnikova G."/>
            <person name="Chen A."/>
            <person name="Palaniappan K."/>
            <person name="Schneider S."/>
            <person name="Rohde M."/>
            <person name="Chain P."/>
            <person name="D'haeseleer P."/>
            <person name="Goker M."/>
            <person name="Bristow J."/>
            <person name="Eisen J.A."/>
            <person name="Markowitz V."/>
            <person name="Kyrpides N.C."/>
            <person name="Klenk H.P."/>
            <person name="Hugenholtz P."/>
        </authorList>
    </citation>
    <scope>NUCLEOTIDE SEQUENCE [LARGE SCALE GENOMIC DNA]</scope>
    <source>
        <strain evidence="9">ATCC 29202 / DSM 20476 / NCTC 11029 / RHS 1</strain>
    </source>
</reference>
<dbReference type="InterPro" id="IPR050367">
    <property type="entry name" value="APC_superfamily"/>
</dbReference>
<dbReference type="eggNOG" id="COG0531">
    <property type="taxonomic scope" value="Bacteria"/>
</dbReference>
<gene>
    <name evidence="8" type="ordered locus">Shel_23200</name>
</gene>
<accession>C7N1A7</accession>
<feature type="transmembrane region" description="Helical" evidence="7">
    <location>
        <begin position="437"/>
        <end position="457"/>
    </location>
</feature>
<feature type="transmembrane region" description="Helical" evidence="7">
    <location>
        <begin position="36"/>
        <end position="58"/>
    </location>
</feature>
<feature type="transmembrane region" description="Helical" evidence="7">
    <location>
        <begin position="168"/>
        <end position="191"/>
    </location>
</feature>
<dbReference type="KEGG" id="shi:Shel_23200"/>
<dbReference type="RefSeq" id="WP_012799429.1">
    <property type="nucleotide sequence ID" value="NC_013165.1"/>
</dbReference>
<keyword evidence="2" id="KW-1003">Cell membrane</keyword>
<keyword evidence="3 7" id="KW-0812">Transmembrane</keyword>
<evidence type="ECO:0000313" key="8">
    <source>
        <dbReference type="EMBL" id="ACV23329.1"/>
    </source>
</evidence>
<evidence type="ECO:0000256" key="1">
    <source>
        <dbReference type="ARBA" id="ARBA00004651"/>
    </source>
</evidence>
<organism evidence="8 9">
    <name type="scientific">Slackia heliotrinireducens (strain ATCC 29202 / DSM 20476 / NCTC 11029 / RHS 1)</name>
    <name type="common">Peptococcus heliotrinreducens</name>
    <dbReference type="NCBI Taxonomy" id="471855"/>
    <lineage>
        <taxon>Bacteria</taxon>
        <taxon>Bacillati</taxon>
        <taxon>Actinomycetota</taxon>
        <taxon>Coriobacteriia</taxon>
        <taxon>Eggerthellales</taxon>
        <taxon>Eggerthellaceae</taxon>
        <taxon>Slackia</taxon>
    </lineage>
</organism>
<dbReference type="AlphaFoldDB" id="C7N1A7"/>
<evidence type="ECO:0000256" key="3">
    <source>
        <dbReference type="ARBA" id="ARBA00022692"/>
    </source>
</evidence>
<comment type="subcellular location">
    <subcellularLocation>
        <location evidence="1">Cell membrane</location>
        <topology evidence="1">Multi-pass membrane protein</topology>
    </subcellularLocation>
</comment>
<keyword evidence="5 7" id="KW-0472">Membrane</keyword>
<dbReference type="EMBL" id="CP001684">
    <property type="protein sequence ID" value="ACV23329.1"/>
    <property type="molecule type" value="Genomic_DNA"/>
</dbReference>
<sequence length="541" mass="58329">MESGIKAEPLVNTGESNAAPESQETEMARTLFWKQVVFLALGAPALVLFNMGGVSSVMGAAAPLAWALSVIIGVVQCVAYVEIAGMHPSKTGGISVYGATAWMWRYPSIGVIPPWSHWVAWIPILPIGVALAASYLMNLFIPADSILATWQITLLDLGFIQDGLTLRISLRFIIAALLMVIIVIIQIGGVASSAKTQIIMSLCGIVPLLVIVIVPLLTGGFHLQNFNPFVPVSGAWDGIGLRAFFGAVLLAAWASYGSETAACYMCEMKRPSDAPKAMFVSGGIAIVLFILVPVVFQGCLGTEYMLRPDINSGEGVGAALASMVSSNPVFCGVVVVMLVFTLMLGSMTAMADTARTLYQGGKDGTLPKFLAHANKNGSPSAAIWFNFVVDLILLLFSDYLFLLAITAMNYILCHFFVLTGAWIHRMDNPDIERPYKISDNMLTVCVLLAFFNMFLVGAGSNVWGSYVLPLGIVLALVGMPLYWFRHYVVDKGQFPEGTWQDLIPKGLTEPPEVPGSIIPKVCICLGIVFMLIGYIAFYVML</sequence>
<feature type="transmembrane region" description="Helical" evidence="7">
    <location>
        <begin position="463"/>
        <end position="484"/>
    </location>
</feature>
<evidence type="ECO:0000313" key="9">
    <source>
        <dbReference type="Proteomes" id="UP000002026"/>
    </source>
</evidence>
<dbReference type="InterPro" id="IPR002293">
    <property type="entry name" value="AA/rel_permease1"/>
</dbReference>
<feature type="region of interest" description="Disordered" evidence="6">
    <location>
        <begin position="1"/>
        <end position="21"/>
    </location>
</feature>
<feature type="transmembrane region" description="Helical" evidence="7">
    <location>
        <begin position="277"/>
        <end position="296"/>
    </location>
</feature>
<feature type="transmembrane region" description="Helical" evidence="7">
    <location>
        <begin position="407"/>
        <end position="425"/>
    </location>
</feature>
<dbReference type="PIRSF" id="PIRSF006060">
    <property type="entry name" value="AA_transporter"/>
    <property type="match status" value="1"/>
</dbReference>
<protein>
    <submittedName>
        <fullName evidence="8">Amino acid transporter</fullName>
    </submittedName>
</protein>
<feature type="transmembrane region" description="Helical" evidence="7">
    <location>
        <begin position="316"/>
        <end position="340"/>
    </location>
</feature>
<feature type="transmembrane region" description="Helical" evidence="7">
    <location>
        <begin position="118"/>
        <end position="141"/>
    </location>
</feature>
<feature type="transmembrane region" description="Helical" evidence="7">
    <location>
        <begin position="239"/>
        <end position="256"/>
    </location>
</feature>
<dbReference type="Pfam" id="PF13520">
    <property type="entry name" value="AA_permease_2"/>
    <property type="match status" value="1"/>
</dbReference>
<dbReference type="Gene3D" id="1.20.1740.10">
    <property type="entry name" value="Amino acid/polyamine transporter I"/>
    <property type="match status" value="1"/>
</dbReference>
<feature type="transmembrane region" description="Helical" evidence="7">
    <location>
        <begin position="521"/>
        <end position="540"/>
    </location>
</feature>
<evidence type="ECO:0000256" key="7">
    <source>
        <dbReference type="SAM" id="Phobius"/>
    </source>
</evidence>
<keyword evidence="9" id="KW-1185">Reference proteome</keyword>
<proteinExistence type="predicted"/>
<name>C7N1A7_SLAHD</name>
<dbReference type="PANTHER" id="PTHR42770:SF11">
    <property type="entry name" value="INNER MEMBRANE TRANSPORT PROTEIN YBAT"/>
    <property type="match status" value="1"/>
</dbReference>
<dbReference type="Proteomes" id="UP000002026">
    <property type="component" value="Chromosome"/>
</dbReference>
<dbReference type="GO" id="GO:0022857">
    <property type="term" value="F:transmembrane transporter activity"/>
    <property type="evidence" value="ECO:0007669"/>
    <property type="project" value="InterPro"/>
</dbReference>
<feature type="transmembrane region" description="Helical" evidence="7">
    <location>
        <begin position="198"/>
        <end position="219"/>
    </location>
</feature>
<dbReference type="PANTHER" id="PTHR42770">
    <property type="entry name" value="AMINO ACID TRANSPORTER-RELATED"/>
    <property type="match status" value="1"/>
</dbReference>